<name>A0A446CIS8_9BURK</name>
<comment type="similarity">
    <text evidence="1">Belongs to the LysR transcriptional regulatory family.</text>
</comment>
<dbReference type="PROSITE" id="PS50931">
    <property type="entry name" value="HTH_LYSR"/>
    <property type="match status" value="1"/>
</dbReference>
<dbReference type="EMBL" id="UFQB01000013">
    <property type="protein sequence ID" value="SSW67814.1"/>
    <property type="molecule type" value="Genomic_DNA"/>
</dbReference>
<gene>
    <name evidence="8" type="primary">cmpR_9</name>
    <name evidence="8" type="ORF">AGI3411_03297</name>
</gene>
<evidence type="ECO:0000256" key="1">
    <source>
        <dbReference type="ARBA" id="ARBA00009437"/>
    </source>
</evidence>
<reference evidence="8 9" key="1">
    <citation type="submission" date="2018-07" db="EMBL/GenBank/DDBJ databases">
        <authorList>
            <person name="Peeters C."/>
        </authorList>
    </citation>
    <scope>NUCLEOTIDE SEQUENCE [LARGE SCALE GENOMIC DNA]</scope>
    <source>
        <strain evidence="8 9">LMG 3411</strain>
    </source>
</reference>
<keyword evidence="5" id="KW-0175">Coiled coil</keyword>
<feature type="domain" description="HTH lysR-type" evidence="7">
    <location>
        <begin position="4"/>
        <end position="61"/>
    </location>
</feature>
<dbReference type="CDD" id="cd05466">
    <property type="entry name" value="PBP2_LTTR_substrate"/>
    <property type="match status" value="1"/>
</dbReference>
<sequence>MREISLDRLRTLVAIADLGSFAEAARVLHLAPPTVSLHVADLEERIGAPLLTRKRGQIRATPIGETLLERARRLLAEADQALDDVQRQVQGLAGRVRLGASTGAIAHLLPQALETLGRHHPGIDVQVAVLTSQETLLRLADGSLDVGLVALPQPPLNGLVLRPWRRDPVMAFLPASWRAPARIAPAWLAERPLILNDASTRLSRLTAEWFAAAGLNPRPRIQLNYNDAIKSLVAADYGATLLPHEATAPQPDPRIIMRPLRPALWRPLGIAHRAGQVERATQHVLDVLWQLRAANPRDPGVGGQPEASGRQAPEGGGRRK</sequence>
<keyword evidence="3" id="KW-0238">DNA-binding</keyword>
<keyword evidence="2" id="KW-0805">Transcription regulation</keyword>
<dbReference type="Pfam" id="PF03466">
    <property type="entry name" value="LysR_substrate"/>
    <property type="match status" value="1"/>
</dbReference>
<dbReference type="Gene3D" id="3.40.190.10">
    <property type="entry name" value="Periplasmic binding protein-like II"/>
    <property type="match status" value="2"/>
</dbReference>
<evidence type="ECO:0000256" key="2">
    <source>
        <dbReference type="ARBA" id="ARBA00023015"/>
    </source>
</evidence>
<organism evidence="8 9">
    <name type="scientific">Achromobacter agilis</name>
    <dbReference type="NCBI Taxonomy" id="1353888"/>
    <lineage>
        <taxon>Bacteria</taxon>
        <taxon>Pseudomonadati</taxon>
        <taxon>Pseudomonadota</taxon>
        <taxon>Betaproteobacteria</taxon>
        <taxon>Burkholderiales</taxon>
        <taxon>Alcaligenaceae</taxon>
        <taxon>Achromobacter</taxon>
    </lineage>
</organism>
<dbReference type="Proteomes" id="UP000289184">
    <property type="component" value="Unassembled WGS sequence"/>
</dbReference>
<keyword evidence="4" id="KW-0804">Transcription</keyword>
<dbReference type="Pfam" id="PF00126">
    <property type="entry name" value="HTH_1"/>
    <property type="match status" value="1"/>
</dbReference>
<evidence type="ECO:0000256" key="4">
    <source>
        <dbReference type="ARBA" id="ARBA00023163"/>
    </source>
</evidence>
<dbReference type="GO" id="GO:0003700">
    <property type="term" value="F:DNA-binding transcription factor activity"/>
    <property type="evidence" value="ECO:0007669"/>
    <property type="project" value="InterPro"/>
</dbReference>
<dbReference type="Gene3D" id="1.10.10.10">
    <property type="entry name" value="Winged helix-like DNA-binding domain superfamily/Winged helix DNA-binding domain"/>
    <property type="match status" value="1"/>
</dbReference>
<dbReference type="InterPro" id="IPR036388">
    <property type="entry name" value="WH-like_DNA-bd_sf"/>
</dbReference>
<evidence type="ECO:0000256" key="6">
    <source>
        <dbReference type="SAM" id="MobiDB-lite"/>
    </source>
</evidence>
<accession>A0A446CIS8</accession>
<evidence type="ECO:0000259" key="7">
    <source>
        <dbReference type="PROSITE" id="PS50931"/>
    </source>
</evidence>
<evidence type="ECO:0000256" key="3">
    <source>
        <dbReference type="ARBA" id="ARBA00023125"/>
    </source>
</evidence>
<protein>
    <submittedName>
        <fullName evidence="8">HTH-type transcriptional activator CmpR</fullName>
    </submittedName>
</protein>
<feature type="region of interest" description="Disordered" evidence="6">
    <location>
        <begin position="296"/>
        <end position="320"/>
    </location>
</feature>
<keyword evidence="9" id="KW-1185">Reference proteome</keyword>
<proteinExistence type="inferred from homology"/>
<dbReference type="GO" id="GO:0003677">
    <property type="term" value="F:DNA binding"/>
    <property type="evidence" value="ECO:0007669"/>
    <property type="project" value="UniProtKB-KW"/>
</dbReference>
<dbReference type="InterPro" id="IPR000847">
    <property type="entry name" value="LysR_HTH_N"/>
</dbReference>
<dbReference type="SUPFAM" id="SSF53850">
    <property type="entry name" value="Periplasmic binding protein-like II"/>
    <property type="match status" value="1"/>
</dbReference>
<feature type="coiled-coil region" evidence="5">
    <location>
        <begin position="68"/>
        <end position="95"/>
    </location>
</feature>
<dbReference type="PANTHER" id="PTHR30346:SF28">
    <property type="entry name" value="HTH-TYPE TRANSCRIPTIONAL REGULATOR CYNR"/>
    <property type="match status" value="1"/>
</dbReference>
<dbReference type="FunFam" id="1.10.10.10:FF:000001">
    <property type="entry name" value="LysR family transcriptional regulator"/>
    <property type="match status" value="1"/>
</dbReference>
<evidence type="ECO:0000256" key="5">
    <source>
        <dbReference type="SAM" id="Coils"/>
    </source>
</evidence>
<dbReference type="InterPro" id="IPR036390">
    <property type="entry name" value="WH_DNA-bd_sf"/>
</dbReference>
<dbReference type="PANTHER" id="PTHR30346">
    <property type="entry name" value="TRANSCRIPTIONAL DUAL REGULATOR HCAR-RELATED"/>
    <property type="match status" value="1"/>
</dbReference>
<dbReference type="InterPro" id="IPR005119">
    <property type="entry name" value="LysR_subst-bd"/>
</dbReference>
<evidence type="ECO:0000313" key="9">
    <source>
        <dbReference type="Proteomes" id="UP000289184"/>
    </source>
</evidence>
<dbReference type="SUPFAM" id="SSF46785">
    <property type="entry name" value="Winged helix' DNA-binding domain"/>
    <property type="match status" value="1"/>
</dbReference>
<dbReference type="AlphaFoldDB" id="A0A446CIS8"/>
<evidence type="ECO:0000313" key="8">
    <source>
        <dbReference type="EMBL" id="SSW67814.1"/>
    </source>
</evidence>